<reference evidence="2 3" key="1">
    <citation type="submission" date="2015-07" db="EMBL/GenBank/DDBJ databases">
        <title>The genome of Pseudoloma neurophilia, a relevant intracellular parasite of the zebrafish.</title>
        <authorList>
            <person name="Ndikumana S."/>
            <person name="Pelin A."/>
            <person name="Sanders J."/>
            <person name="Corradi N."/>
        </authorList>
    </citation>
    <scope>NUCLEOTIDE SEQUENCE [LARGE SCALE GENOMIC DNA]</scope>
    <source>
        <strain evidence="2 3">MK1</strain>
    </source>
</reference>
<dbReference type="AlphaFoldDB" id="A0A0R0LXX8"/>
<organism evidence="2 3">
    <name type="scientific">Pseudoloma neurophilia</name>
    <dbReference type="NCBI Taxonomy" id="146866"/>
    <lineage>
        <taxon>Eukaryota</taxon>
        <taxon>Fungi</taxon>
        <taxon>Fungi incertae sedis</taxon>
        <taxon>Microsporidia</taxon>
        <taxon>Pseudoloma</taxon>
    </lineage>
</organism>
<name>A0A0R0LXX8_9MICR</name>
<evidence type="ECO:0000313" key="3">
    <source>
        <dbReference type="Proteomes" id="UP000051530"/>
    </source>
</evidence>
<sequence length="62" mass="6948">MDKKKLIIILGSLAAVLALGVTVLVFLLRSGDKESGTETKKQRKLLLLKRKRKITQETKLTL</sequence>
<dbReference type="Proteomes" id="UP000051530">
    <property type="component" value="Unassembled WGS sequence"/>
</dbReference>
<gene>
    <name evidence="2" type="ORF">M153_3520001564</name>
</gene>
<evidence type="ECO:0000313" key="2">
    <source>
        <dbReference type="EMBL" id="KRH94182.1"/>
    </source>
</evidence>
<dbReference type="EMBL" id="LGUB01000122">
    <property type="protein sequence ID" value="KRH94182.1"/>
    <property type="molecule type" value="Genomic_DNA"/>
</dbReference>
<keyword evidence="1" id="KW-1133">Transmembrane helix</keyword>
<feature type="transmembrane region" description="Helical" evidence="1">
    <location>
        <begin position="6"/>
        <end position="28"/>
    </location>
</feature>
<accession>A0A0R0LXX8</accession>
<keyword evidence="1" id="KW-0472">Membrane</keyword>
<comment type="caution">
    <text evidence="2">The sequence shown here is derived from an EMBL/GenBank/DDBJ whole genome shotgun (WGS) entry which is preliminary data.</text>
</comment>
<keyword evidence="1" id="KW-0812">Transmembrane</keyword>
<proteinExistence type="predicted"/>
<protein>
    <submittedName>
        <fullName evidence="2">Uncharacterized protein</fullName>
    </submittedName>
</protein>
<keyword evidence="3" id="KW-1185">Reference proteome</keyword>
<dbReference type="VEuPathDB" id="MicrosporidiaDB:M153_3520001564"/>
<evidence type="ECO:0000256" key="1">
    <source>
        <dbReference type="SAM" id="Phobius"/>
    </source>
</evidence>